<evidence type="ECO:0000313" key="1">
    <source>
        <dbReference type="EMBL" id="QGM96576.1"/>
    </source>
</evidence>
<accession>A0A6B8M2P5</accession>
<dbReference type="RefSeq" id="WP_016920592.1">
    <property type="nucleotide sequence ID" value="NZ_CP044331.1"/>
</dbReference>
<organism evidence="1 2">
    <name type="scientific">Methylocystis parvus</name>
    <dbReference type="NCBI Taxonomy" id="134"/>
    <lineage>
        <taxon>Bacteria</taxon>
        <taxon>Pseudomonadati</taxon>
        <taxon>Pseudomonadota</taxon>
        <taxon>Alphaproteobacteria</taxon>
        <taxon>Hyphomicrobiales</taxon>
        <taxon>Methylocystaceae</taxon>
        <taxon>Methylocystis</taxon>
    </lineage>
</organism>
<name>A0A6B8M2P5_9HYPH</name>
<sequence>MPMPEESIQQGKCYATGGAENYKVVNITRGIVTYVVFTKGQKAQPLRINAGVKHFAAAVTKEVMCPAEG</sequence>
<dbReference type="EMBL" id="CP044331">
    <property type="protein sequence ID" value="QGM96576.1"/>
    <property type="molecule type" value="Genomic_DNA"/>
</dbReference>
<protein>
    <submittedName>
        <fullName evidence="1">Uncharacterized protein</fullName>
    </submittedName>
</protein>
<dbReference type="Proteomes" id="UP000422569">
    <property type="component" value="Chromosome"/>
</dbReference>
<evidence type="ECO:0000313" key="2">
    <source>
        <dbReference type="Proteomes" id="UP000422569"/>
    </source>
</evidence>
<dbReference type="KEGG" id="mpar:F7D14_03140"/>
<proteinExistence type="predicted"/>
<dbReference type="AlphaFoldDB" id="A0A6B8M2P5"/>
<keyword evidence="2" id="KW-1185">Reference proteome</keyword>
<gene>
    <name evidence="1" type="ORF">F7D14_03140</name>
</gene>
<reference evidence="1 2" key="1">
    <citation type="submission" date="2019-09" db="EMBL/GenBank/DDBJ databases">
        <title>Isolation and complete genome sequencing of Methylocystis species.</title>
        <authorList>
            <person name="Rumah B.L."/>
            <person name="Stead C.E."/>
            <person name="Stevens B.C."/>
            <person name="Minton N.P."/>
            <person name="Grosse-Honebrink A."/>
            <person name="Zhang Y."/>
        </authorList>
    </citation>
    <scope>NUCLEOTIDE SEQUENCE [LARGE SCALE GENOMIC DNA]</scope>
    <source>
        <strain evidence="1 2">BRCS2</strain>
    </source>
</reference>